<reference evidence="1 2" key="1">
    <citation type="submission" date="2024-01" db="EMBL/GenBank/DDBJ databases">
        <title>The genome of the rayed Mediterranean limpet Patella caerulea (Linnaeus, 1758).</title>
        <authorList>
            <person name="Anh-Thu Weber A."/>
            <person name="Halstead-Nussloch G."/>
        </authorList>
    </citation>
    <scope>NUCLEOTIDE SEQUENCE [LARGE SCALE GENOMIC DNA]</scope>
    <source>
        <strain evidence="1">AATW-2023a</strain>
        <tissue evidence="1">Whole specimen</tissue>
    </source>
</reference>
<dbReference type="EMBL" id="JAZGQO010000001">
    <property type="protein sequence ID" value="KAK6196353.1"/>
    <property type="molecule type" value="Genomic_DNA"/>
</dbReference>
<protein>
    <submittedName>
        <fullName evidence="1">Uncharacterized protein</fullName>
    </submittedName>
</protein>
<comment type="caution">
    <text evidence="1">The sequence shown here is derived from an EMBL/GenBank/DDBJ whole genome shotgun (WGS) entry which is preliminary data.</text>
</comment>
<sequence>MLTALHIGLEEQLKQFWDLEAIGVKQTSIYDELIQTINFKDERYEVKLPWKKPHPTLTANYQMCFRRLKSCFQRLKSDPPLLKEYESSKIN</sequence>
<evidence type="ECO:0000313" key="2">
    <source>
        <dbReference type="Proteomes" id="UP001347796"/>
    </source>
</evidence>
<dbReference type="Proteomes" id="UP001347796">
    <property type="component" value="Unassembled WGS sequence"/>
</dbReference>
<evidence type="ECO:0000313" key="1">
    <source>
        <dbReference type="EMBL" id="KAK6196353.1"/>
    </source>
</evidence>
<organism evidence="1 2">
    <name type="scientific">Patella caerulea</name>
    <name type="common">Rayed Mediterranean limpet</name>
    <dbReference type="NCBI Taxonomy" id="87958"/>
    <lineage>
        <taxon>Eukaryota</taxon>
        <taxon>Metazoa</taxon>
        <taxon>Spiralia</taxon>
        <taxon>Lophotrochozoa</taxon>
        <taxon>Mollusca</taxon>
        <taxon>Gastropoda</taxon>
        <taxon>Patellogastropoda</taxon>
        <taxon>Patelloidea</taxon>
        <taxon>Patellidae</taxon>
        <taxon>Patella</taxon>
    </lineage>
</organism>
<gene>
    <name evidence="1" type="ORF">SNE40_001593</name>
</gene>
<proteinExistence type="predicted"/>
<dbReference type="AlphaFoldDB" id="A0AAN8KP44"/>
<accession>A0AAN8KP44</accession>
<keyword evidence="2" id="KW-1185">Reference proteome</keyword>
<name>A0AAN8KP44_PATCE</name>